<gene>
    <name evidence="2" type="ORF">DV711_09170</name>
</gene>
<feature type="transmembrane region" description="Helical" evidence="1">
    <location>
        <begin position="20"/>
        <end position="46"/>
    </location>
</feature>
<comment type="caution">
    <text evidence="2">The sequence shown here is derived from an EMBL/GenBank/DDBJ whole genome shotgun (WGS) entry which is preliminary data.</text>
</comment>
<accession>A0A369WKY9</accession>
<keyword evidence="1" id="KW-1133">Transmembrane helix</keyword>
<feature type="transmembrane region" description="Helical" evidence="1">
    <location>
        <begin position="95"/>
        <end position="114"/>
    </location>
</feature>
<dbReference type="AlphaFoldDB" id="A0A369WKY9"/>
<evidence type="ECO:0000256" key="1">
    <source>
        <dbReference type="SAM" id="Phobius"/>
    </source>
</evidence>
<reference evidence="2 3" key="1">
    <citation type="submission" date="2018-07" db="EMBL/GenBank/DDBJ databases">
        <title>Motiliproteus coralliicola sp. nov., a bacterium isolated from Coral.</title>
        <authorList>
            <person name="Wang G."/>
        </authorList>
    </citation>
    <scope>NUCLEOTIDE SEQUENCE [LARGE SCALE GENOMIC DNA]</scope>
    <source>
        <strain evidence="2 3">C34</strain>
    </source>
</reference>
<name>A0A369WKY9_9GAMM</name>
<keyword evidence="1" id="KW-0812">Transmembrane</keyword>
<evidence type="ECO:0000313" key="3">
    <source>
        <dbReference type="Proteomes" id="UP000253769"/>
    </source>
</evidence>
<protein>
    <submittedName>
        <fullName evidence="2">Uncharacterized protein</fullName>
    </submittedName>
</protein>
<dbReference type="OrthoDB" id="6227426at2"/>
<proteinExistence type="predicted"/>
<keyword evidence="1" id="KW-0472">Membrane</keyword>
<organism evidence="2 3">
    <name type="scientific">Motiliproteus coralliicola</name>
    <dbReference type="NCBI Taxonomy" id="2283196"/>
    <lineage>
        <taxon>Bacteria</taxon>
        <taxon>Pseudomonadati</taxon>
        <taxon>Pseudomonadota</taxon>
        <taxon>Gammaproteobacteria</taxon>
        <taxon>Oceanospirillales</taxon>
        <taxon>Oceanospirillaceae</taxon>
        <taxon>Motiliproteus</taxon>
    </lineage>
</organism>
<dbReference type="RefSeq" id="WP_114695371.1">
    <property type="nucleotide sequence ID" value="NZ_QQOH01000002.1"/>
</dbReference>
<dbReference type="Proteomes" id="UP000253769">
    <property type="component" value="Unassembled WGS sequence"/>
</dbReference>
<dbReference type="EMBL" id="QQOH01000002">
    <property type="protein sequence ID" value="RDE22738.1"/>
    <property type="molecule type" value="Genomic_DNA"/>
</dbReference>
<evidence type="ECO:0000313" key="2">
    <source>
        <dbReference type="EMBL" id="RDE22738.1"/>
    </source>
</evidence>
<sequence>MLPKSVYELKPYFYLVSGSWILLFYSGVLLVLGLLLYFLGAWIWVLRSDYRRLNHRQPQTPINRHYWSDPLYELLPFGYIFAALCLIGLRQDVLMLLSATLLLASGLLVLRIRVVKRRQQRESGTGTTIGWANELALDAVPDSTGRMIPLTDVGQMPAIEVQKPDCAACRIEDICLGVGLDIRCVQELMRLNQNLNPRESFEPFQRVVARHHGDTLSREQLLPILERLHTNSDLCLTWKKPAG</sequence>
<feature type="transmembrane region" description="Helical" evidence="1">
    <location>
        <begin position="71"/>
        <end position="89"/>
    </location>
</feature>
<keyword evidence="3" id="KW-1185">Reference proteome</keyword>